<feature type="domain" description="AAA+ ATPase" evidence="2">
    <location>
        <begin position="255"/>
        <end position="382"/>
    </location>
</feature>
<protein>
    <submittedName>
        <fullName evidence="3">AAA+ ATPase domain, ATPase, AAA-type, core</fullName>
    </submittedName>
</protein>
<dbReference type="GO" id="GO:1990275">
    <property type="term" value="F:preribosome binding"/>
    <property type="evidence" value="ECO:0007669"/>
    <property type="project" value="TreeGrafter"/>
</dbReference>
<evidence type="ECO:0000313" key="4">
    <source>
        <dbReference type="Proteomes" id="UP001056384"/>
    </source>
</evidence>
<dbReference type="CDD" id="cd19481">
    <property type="entry name" value="RecA-like_protease"/>
    <property type="match status" value="1"/>
</dbReference>
<evidence type="ECO:0000256" key="1">
    <source>
        <dbReference type="SAM" id="MobiDB-lite"/>
    </source>
</evidence>
<dbReference type="GO" id="GO:0005634">
    <property type="term" value="C:nucleus"/>
    <property type="evidence" value="ECO:0007669"/>
    <property type="project" value="TreeGrafter"/>
</dbReference>
<dbReference type="AlphaFoldDB" id="A0A9Q9ALV8"/>
<dbReference type="SUPFAM" id="SSF52540">
    <property type="entry name" value="P-loop containing nucleoside triphosphate hydrolases"/>
    <property type="match status" value="1"/>
</dbReference>
<dbReference type="GO" id="GO:0042254">
    <property type="term" value="P:ribosome biogenesis"/>
    <property type="evidence" value="ECO:0007669"/>
    <property type="project" value="TreeGrafter"/>
</dbReference>
<dbReference type="Proteomes" id="UP001056384">
    <property type="component" value="Chromosome 1"/>
</dbReference>
<dbReference type="Gene3D" id="3.40.50.300">
    <property type="entry name" value="P-loop containing nucleotide triphosphate hydrolases"/>
    <property type="match status" value="1"/>
</dbReference>
<dbReference type="PANTHER" id="PTHR23077:SF132">
    <property type="entry name" value="ATP-DEPENDENT ZN PROTEASE"/>
    <property type="match status" value="1"/>
</dbReference>
<dbReference type="GO" id="GO:0005524">
    <property type="term" value="F:ATP binding"/>
    <property type="evidence" value="ECO:0007669"/>
    <property type="project" value="InterPro"/>
</dbReference>
<dbReference type="InterPro" id="IPR027417">
    <property type="entry name" value="P-loop_NTPase"/>
</dbReference>
<dbReference type="EMBL" id="CP099418">
    <property type="protein sequence ID" value="USW48402.1"/>
    <property type="molecule type" value="Genomic_DNA"/>
</dbReference>
<dbReference type="GO" id="GO:0016887">
    <property type="term" value="F:ATP hydrolysis activity"/>
    <property type="evidence" value="ECO:0007669"/>
    <property type="project" value="InterPro"/>
</dbReference>
<dbReference type="Pfam" id="PF00004">
    <property type="entry name" value="AAA"/>
    <property type="match status" value="1"/>
</dbReference>
<evidence type="ECO:0000313" key="3">
    <source>
        <dbReference type="EMBL" id="USW48402.1"/>
    </source>
</evidence>
<name>A0A9Q9ALV8_9PEZI</name>
<dbReference type="InterPro" id="IPR050168">
    <property type="entry name" value="AAA_ATPase_domain"/>
</dbReference>
<feature type="compositionally biased region" description="Polar residues" evidence="1">
    <location>
        <begin position="38"/>
        <end position="57"/>
    </location>
</feature>
<dbReference type="PANTHER" id="PTHR23077">
    <property type="entry name" value="AAA-FAMILY ATPASE"/>
    <property type="match status" value="1"/>
</dbReference>
<evidence type="ECO:0000259" key="2">
    <source>
        <dbReference type="SMART" id="SM00382"/>
    </source>
</evidence>
<dbReference type="SMART" id="SM00382">
    <property type="entry name" value="AAA"/>
    <property type="match status" value="1"/>
</dbReference>
<dbReference type="InterPro" id="IPR003593">
    <property type="entry name" value="AAA+_ATPase"/>
</dbReference>
<proteinExistence type="predicted"/>
<dbReference type="InterPro" id="IPR003959">
    <property type="entry name" value="ATPase_AAA_core"/>
</dbReference>
<organism evidence="3 4">
    <name type="scientific">Septoria linicola</name>
    <dbReference type="NCBI Taxonomy" id="215465"/>
    <lineage>
        <taxon>Eukaryota</taxon>
        <taxon>Fungi</taxon>
        <taxon>Dikarya</taxon>
        <taxon>Ascomycota</taxon>
        <taxon>Pezizomycotina</taxon>
        <taxon>Dothideomycetes</taxon>
        <taxon>Dothideomycetidae</taxon>
        <taxon>Mycosphaerellales</taxon>
        <taxon>Mycosphaerellaceae</taxon>
        <taxon>Septoria</taxon>
    </lineage>
</organism>
<gene>
    <name evidence="3" type="ORF">Slin15195_G017210</name>
</gene>
<sequence>MRNPLDPSNRLPIRGHAQARSVQDTPAPSILPPEITAGASTRSGGPRNPTSQRYFNHSSANRVNTDVVLVESIRAEYPELHLTVVPTRGCDILGYAAAGHAGVSPVGNAKDRLSWRLYVPPSSRLNGKGYTGDVVKFGKWLVDWRGKEFIVYIADGRDGSGAYPDVVNQYILSSSVEATNTLVLEAGSWGNTLHNEIWVFDGGFWQKSAELFSSVQKASWDDVILDENTKRVIRDDVENFYDSRETYEKLKVPWKRGIIYYGPPGNGKTISVKALMNTLYSREDAVPTLYVKTLSSFAGPEYSIGQIFQLARRTAPCLLVFEDLDSIVTDNVRSYFLNAVDGIQKNDGILMIGSTNHLDRLDPGIAKRPSRFDRKILFPNPDEKERAAYMKYWQGKLSDNKDVDFPDKLCTAVAKITKGFSFAYMQEAMVASLLAIARDVDRFSDRVCLECLEPHARPDNGRTCDNDSVRPFKGLYDYVWLVRRMDEEDPDLDNNVLWREIKKQVRILREEMGDDKDASRK</sequence>
<feature type="region of interest" description="Disordered" evidence="1">
    <location>
        <begin position="1"/>
        <end position="57"/>
    </location>
</feature>
<reference evidence="3" key="1">
    <citation type="submission" date="2022-06" db="EMBL/GenBank/DDBJ databases">
        <title>Complete genome sequences of two strains of the flax pathogen Septoria linicola.</title>
        <authorList>
            <person name="Lapalu N."/>
            <person name="Simon A."/>
            <person name="Demenou B."/>
            <person name="Paumier D."/>
            <person name="Guillot M.-P."/>
            <person name="Gout L."/>
            <person name="Valade R."/>
        </authorList>
    </citation>
    <scope>NUCLEOTIDE SEQUENCE</scope>
    <source>
        <strain evidence="3">SE15195</strain>
    </source>
</reference>
<accession>A0A9Q9ALV8</accession>
<keyword evidence="4" id="KW-1185">Reference proteome</keyword>
<dbReference type="GO" id="GO:0003723">
    <property type="term" value="F:RNA binding"/>
    <property type="evidence" value="ECO:0007669"/>
    <property type="project" value="TreeGrafter"/>
</dbReference>